<evidence type="ECO:0008006" key="4">
    <source>
        <dbReference type="Google" id="ProtNLM"/>
    </source>
</evidence>
<organism evidence="2 3">
    <name type="scientific">Setaria viridis</name>
    <name type="common">Green bristlegrass</name>
    <name type="synonym">Setaria italica subsp. viridis</name>
    <dbReference type="NCBI Taxonomy" id="4556"/>
    <lineage>
        <taxon>Eukaryota</taxon>
        <taxon>Viridiplantae</taxon>
        <taxon>Streptophyta</taxon>
        <taxon>Embryophyta</taxon>
        <taxon>Tracheophyta</taxon>
        <taxon>Spermatophyta</taxon>
        <taxon>Magnoliopsida</taxon>
        <taxon>Liliopsida</taxon>
        <taxon>Poales</taxon>
        <taxon>Poaceae</taxon>
        <taxon>PACMAD clade</taxon>
        <taxon>Panicoideae</taxon>
        <taxon>Panicodae</taxon>
        <taxon>Paniceae</taxon>
        <taxon>Cenchrinae</taxon>
        <taxon>Setaria</taxon>
    </lineage>
</organism>
<protein>
    <recommendedName>
        <fullName evidence="4">Secreted protein</fullName>
    </recommendedName>
</protein>
<proteinExistence type="predicted"/>
<feature type="signal peptide" evidence="1">
    <location>
        <begin position="1"/>
        <end position="30"/>
    </location>
</feature>
<evidence type="ECO:0000313" key="3">
    <source>
        <dbReference type="Proteomes" id="UP000298652"/>
    </source>
</evidence>
<dbReference type="AlphaFoldDB" id="A0A4U6TZ85"/>
<evidence type="ECO:0000313" key="2">
    <source>
        <dbReference type="EMBL" id="TKW07135.1"/>
    </source>
</evidence>
<sequence>MACSRSATRWRRSLLLCCFDSLLFLNDKEGRKLALGARGRNRHQRRAAARGGAFGYTGRLLNSTVLS</sequence>
<dbReference type="Gramene" id="TKW07135">
    <property type="protein sequence ID" value="TKW07135"/>
    <property type="gene ID" value="SEVIR_7G287750v2"/>
</dbReference>
<dbReference type="Proteomes" id="UP000298652">
    <property type="component" value="Chromosome 7"/>
</dbReference>
<evidence type="ECO:0000256" key="1">
    <source>
        <dbReference type="SAM" id="SignalP"/>
    </source>
</evidence>
<keyword evidence="1" id="KW-0732">Signal</keyword>
<keyword evidence="3" id="KW-1185">Reference proteome</keyword>
<dbReference type="EMBL" id="CM016558">
    <property type="protein sequence ID" value="TKW07135.1"/>
    <property type="molecule type" value="Genomic_DNA"/>
</dbReference>
<feature type="chain" id="PRO_5020864906" description="Secreted protein" evidence="1">
    <location>
        <begin position="31"/>
        <end position="67"/>
    </location>
</feature>
<reference evidence="2" key="1">
    <citation type="submission" date="2019-03" db="EMBL/GenBank/DDBJ databases">
        <title>WGS assembly of Setaria viridis.</title>
        <authorList>
            <person name="Huang P."/>
            <person name="Jenkins J."/>
            <person name="Grimwood J."/>
            <person name="Barry K."/>
            <person name="Healey A."/>
            <person name="Mamidi S."/>
            <person name="Sreedasyam A."/>
            <person name="Shu S."/>
            <person name="Feldman M."/>
            <person name="Wu J."/>
            <person name="Yu Y."/>
            <person name="Chen C."/>
            <person name="Johnson J."/>
            <person name="Rokhsar D."/>
            <person name="Baxter I."/>
            <person name="Schmutz J."/>
            <person name="Brutnell T."/>
            <person name="Kellogg E."/>
        </authorList>
    </citation>
    <scope>NUCLEOTIDE SEQUENCE [LARGE SCALE GENOMIC DNA]</scope>
</reference>
<name>A0A4U6TZ85_SETVI</name>
<accession>A0A4U6TZ85</accession>
<gene>
    <name evidence="2" type="ORF">SEVIR_7G287750v2</name>
</gene>